<evidence type="ECO:0000313" key="2">
    <source>
        <dbReference type="EMBL" id="KAH6606823.1"/>
    </source>
</evidence>
<accession>A0A9P8QQD4</accession>
<feature type="region of interest" description="Disordered" evidence="1">
    <location>
        <begin position="1"/>
        <end position="70"/>
    </location>
</feature>
<dbReference type="EMBL" id="JAIWOZ010000004">
    <property type="protein sequence ID" value="KAH6606823.1"/>
    <property type="molecule type" value="Genomic_DNA"/>
</dbReference>
<evidence type="ECO:0000313" key="3">
    <source>
        <dbReference type="Proteomes" id="UP000827724"/>
    </source>
</evidence>
<feature type="compositionally biased region" description="Polar residues" evidence="1">
    <location>
        <begin position="34"/>
        <end position="51"/>
    </location>
</feature>
<proteinExistence type="predicted"/>
<protein>
    <submittedName>
        <fullName evidence="2">Uncharacterized protein</fullName>
    </submittedName>
</protein>
<dbReference type="Proteomes" id="UP000827724">
    <property type="component" value="Unassembled WGS sequence"/>
</dbReference>
<keyword evidence="3" id="KW-1185">Reference proteome</keyword>
<gene>
    <name evidence="2" type="ORF">Trco_005976</name>
</gene>
<dbReference type="AlphaFoldDB" id="A0A9P8QQD4"/>
<evidence type="ECO:0000256" key="1">
    <source>
        <dbReference type="SAM" id="MobiDB-lite"/>
    </source>
</evidence>
<feature type="compositionally biased region" description="Polar residues" evidence="1">
    <location>
        <begin position="1"/>
        <end position="11"/>
    </location>
</feature>
<sequence length="70" mass="7449">MADNMSIDTKPSNPPHHRGESEESAGSTPEREQILSTAAGSGSTINMSHDGQQPKRKGGRKPLCIDMANC</sequence>
<comment type="caution">
    <text evidence="2">The sequence shown here is derived from an EMBL/GenBank/DDBJ whole genome shotgun (WGS) entry which is preliminary data.</text>
</comment>
<dbReference type="OrthoDB" id="4899349at2759"/>
<reference evidence="2" key="1">
    <citation type="submission" date="2021-08" db="EMBL/GenBank/DDBJ databases">
        <title>Chromosome-Level Trichoderma cornu-damae using Hi-C Data.</title>
        <authorList>
            <person name="Kim C.S."/>
        </authorList>
    </citation>
    <scope>NUCLEOTIDE SEQUENCE</scope>
    <source>
        <strain evidence="2">KA19-0412C</strain>
    </source>
</reference>
<organism evidence="2 3">
    <name type="scientific">Trichoderma cornu-damae</name>
    <dbReference type="NCBI Taxonomy" id="654480"/>
    <lineage>
        <taxon>Eukaryota</taxon>
        <taxon>Fungi</taxon>
        <taxon>Dikarya</taxon>
        <taxon>Ascomycota</taxon>
        <taxon>Pezizomycotina</taxon>
        <taxon>Sordariomycetes</taxon>
        <taxon>Hypocreomycetidae</taxon>
        <taxon>Hypocreales</taxon>
        <taxon>Hypocreaceae</taxon>
        <taxon>Trichoderma</taxon>
    </lineage>
</organism>
<name>A0A9P8QQD4_9HYPO</name>